<organism evidence="3 4">
    <name type="scientific">Marinigracilibium pacificum</name>
    <dbReference type="NCBI Taxonomy" id="2729599"/>
    <lineage>
        <taxon>Bacteria</taxon>
        <taxon>Pseudomonadati</taxon>
        <taxon>Bacteroidota</taxon>
        <taxon>Cytophagia</taxon>
        <taxon>Cytophagales</taxon>
        <taxon>Flammeovirgaceae</taxon>
        <taxon>Marinigracilibium</taxon>
    </lineage>
</organism>
<keyword evidence="1 3" id="KW-0436">Ligase</keyword>
<dbReference type="Proteomes" id="UP000559010">
    <property type="component" value="Unassembled WGS sequence"/>
</dbReference>
<dbReference type="SUPFAM" id="SSF55681">
    <property type="entry name" value="Class II aaRS and biotin synthetases"/>
    <property type="match status" value="1"/>
</dbReference>
<evidence type="ECO:0000259" key="2">
    <source>
        <dbReference type="PROSITE" id="PS51733"/>
    </source>
</evidence>
<dbReference type="EC" id="6.3.4.15" evidence="3"/>
<sequence length="255" mass="29013">MHKNSTNLLILGRTSDYLPSCQSTNDIAAEMLSTKNPIDGHVVWTTDQTAGKGQRGNTWESEPGKNLLLSIILYPKFLNASNQFLLTMAISLGVRDAIQFLIPNKEVLIKWPNDIYVENYKIAGILIENTLKNSNLDQSIVGIGSNVNQRDKLHEHATSIATELGSEVEINDYFQLLLKNIEVYYLKLRSGKESYLKSIYYRKMLWYQEEKLFSSGEKYFHGTILGVNNEGKIQISTEEGIRSFGLKEIKFIINR</sequence>
<evidence type="ECO:0000313" key="3">
    <source>
        <dbReference type="EMBL" id="NMM49467.1"/>
    </source>
</evidence>
<evidence type="ECO:0000256" key="1">
    <source>
        <dbReference type="ARBA" id="ARBA00022598"/>
    </source>
</evidence>
<dbReference type="AlphaFoldDB" id="A0A848IYW6"/>
<accession>A0A848IYW6</accession>
<dbReference type="EMBL" id="JABBNU010000008">
    <property type="protein sequence ID" value="NMM49467.1"/>
    <property type="molecule type" value="Genomic_DNA"/>
</dbReference>
<dbReference type="Gene3D" id="3.30.930.10">
    <property type="entry name" value="Bira Bifunctional Protein, Domain 2"/>
    <property type="match status" value="1"/>
</dbReference>
<dbReference type="GO" id="GO:0005737">
    <property type="term" value="C:cytoplasm"/>
    <property type="evidence" value="ECO:0007669"/>
    <property type="project" value="TreeGrafter"/>
</dbReference>
<dbReference type="GO" id="GO:0004077">
    <property type="term" value="F:biotin--[biotin carboxyl-carrier protein] ligase activity"/>
    <property type="evidence" value="ECO:0007669"/>
    <property type="project" value="UniProtKB-EC"/>
</dbReference>
<dbReference type="PROSITE" id="PS51733">
    <property type="entry name" value="BPL_LPL_CATALYTIC"/>
    <property type="match status" value="1"/>
</dbReference>
<proteinExistence type="predicted"/>
<dbReference type="RefSeq" id="WP_169682605.1">
    <property type="nucleotide sequence ID" value="NZ_JABBNU010000008.1"/>
</dbReference>
<feature type="domain" description="BPL/LPL catalytic" evidence="2">
    <location>
        <begin position="1"/>
        <end position="189"/>
    </location>
</feature>
<comment type="caution">
    <text evidence="3">The sequence shown here is derived from an EMBL/GenBank/DDBJ whole genome shotgun (WGS) entry which is preliminary data.</text>
</comment>
<dbReference type="InterPro" id="IPR004143">
    <property type="entry name" value="BPL_LPL_catalytic"/>
</dbReference>
<gene>
    <name evidence="3" type="ORF">HH304_13750</name>
</gene>
<keyword evidence="4" id="KW-1185">Reference proteome</keyword>
<dbReference type="Pfam" id="PF03099">
    <property type="entry name" value="BPL_LplA_LipB"/>
    <property type="match status" value="1"/>
</dbReference>
<name>A0A848IYW6_9BACT</name>
<dbReference type="NCBIfam" id="TIGR00121">
    <property type="entry name" value="birA_ligase"/>
    <property type="match status" value="1"/>
</dbReference>
<dbReference type="InterPro" id="IPR004408">
    <property type="entry name" value="Biotin_CoA_COase_ligase"/>
</dbReference>
<protein>
    <submittedName>
        <fullName evidence="3">Biotin--[acetyl-CoA-carboxylase] ligase</fullName>
        <ecNumber evidence="3">6.3.4.15</ecNumber>
    </submittedName>
</protein>
<dbReference type="PANTHER" id="PTHR12835:SF5">
    <property type="entry name" value="BIOTIN--PROTEIN LIGASE"/>
    <property type="match status" value="1"/>
</dbReference>
<reference evidence="3 4" key="1">
    <citation type="submission" date="2020-04" db="EMBL/GenBank/DDBJ databases">
        <title>Flammeovirgaceae bacterium KN852 isolated from deep sea.</title>
        <authorList>
            <person name="Zhang D.-C."/>
        </authorList>
    </citation>
    <scope>NUCLEOTIDE SEQUENCE [LARGE SCALE GENOMIC DNA]</scope>
    <source>
        <strain evidence="3 4">KN852</strain>
    </source>
</reference>
<dbReference type="InterPro" id="IPR045864">
    <property type="entry name" value="aa-tRNA-synth_II/BPL/LPL"/>
</dbReference>
<evidence type="ECO:0000313" key="4">
    <source>
        <dbReference type="Proteomes" id="UP000559010"/>
    </source>
</evidence>
<dbReference type="CDD" id="cd16442">
    <property type="entry name" value="BPL"/>
    <property type="match status" value="1"/>
</dbReference>
<dbReference type="PANTHER" id="PTHR12835">
    <property type="entry name" value="BIOTIN PROTEIN LIGASE"/>
    <property type="match status" value="1"/>
</dbReference>